<keyword evidence="4" id="KW-1185">Reference proteome</keyword>
<dbReference type="Proteomes" id="UP001183643">
    <property type="component" value="Unassembled WGS sequence"/>
</dbReference>
<gene>
    <name evidence="3" type="ORF">J2S41_005722</name>
</gene>
<feature type="coiled-coil region" evidence="1">
    <location>
        <begin position="51"/>
        <end position="78"/>
    </location>
</feature>
<keyword evidence="1" id="KW-0175">Coiled coil</keyword>
<sequence>MSGGIIGQILTAIAALGGLLGAAGGIAVLAQRRKLRADAADVITDTALTLVQPLRERVAELEERARAATRQVDELSASVATLTGTLRGWRLAILSPHVSREELRAMVTLPVEAPNGHVDVSG</sequence>
<dbReference type="RefSeq" id="WP_310372171.1">
    <property type="nucleotide sequence ID" value="NZ_JAVDYB010000001.1"/>
</dbReference>
<keyword evidence="2" id="KW-0472">Membrane</keyword>
<organism evidence="3 4">
    <name type="scientific">Catenuloplanes atrovinosus</name>
    <dbReference type="NCBI Taxonomy" id="137266"/>
    <lineage>
        <taxon>Bacteria</taxon>
        <taxon>Bacillati</taxon>
        <taxon>Actinomycetota</taxon>
        <taxon>Actinomycetes</taxon>
        <taxon>Micromonosporales</taxon>
        <taxon>Micromonosporaceae</taxon>
        <taxon>Catenuloplanes</taxon>
    </lineage>
</organism>
<evidence type="ECO:0000256" key="2">
    <source>
        <dbReference type="SAM" id="Phobius"/>
    </source>
</evidence>
<keyword evidence="2" id="KW-1133">Transmembrane helix</keyword>
<proteinExistence type="predicted"/>
<protein>
    <submittedName>
        <fullName evidence="3">Uncharacterized protein</fullName>
    </submittedName>
</protein>
<dbReference type="EMBL" id="JAVDYB010000001">
    <property type="protein sequence ID" value="MDR7278944.1"/>
    <property type="molecule type" value="Genomic_DNA"/>
</dbReference>
<dbReference type="AlphaFoldDB" id="A0AAE3YS87"/>
<keyword evidence="2" id="KW-0812">Transmembrane</keyword>
<comment type="caution">
    <text evidence="3">The sequence shown here is derived from an EMBL/GenBank/DDBJ whole genome shotgun (WGS) entry which is preliminary data.</text>
</comment>
<evidence type="ECO:0000313" key="3">
    <source>
        <dbReference type="EMBL" id="MDR7278944.1"/>
    </source>
</evidence>
<name>A0AAE3YS87_9ACTN</name>
<evidence type="ECO:0000313" key="4">
    <source>
        <dbReference type="Proteomes" id="UP001183643"/>
    </source>
</evidence>
<accession>A0AAE3YS87</accession>
<evidence type="ECO:0000256" key="1">
    <source>
        <dbReference type="SAM" id="Coils"/>
    </source>
</evidence>
<feature type="transmembrane region" description="Helical" evidence="2">
    <location>
        <begin position="6"/>
        <end position="30"/>
    </location>
</feature>
<reference evidence="3" key="1">
    <citation type="submission" date="2023-07" db="EMBL/GenBank/DDBJ databases">
        <title>Sequencing the genomes of 1000 actinobacteria strains.</title>
        <authorList>
            <person name="Klenk H.-P."/>
        </authorList>
    </citation>
    <scope>NUCLEOTIDE SEQUENCE</scope>
    <source>
        <strain evidence="3">DSM 44707</strain>
    </source>
</reference>